<dbReference type="GO" id="GO:0016491">
    <property type="term" value="F:oxidoreductase activity"/>
    <property type="evidence" value="ECO:0007669"/>
    <property type="project" value="TreeGrafter"/>
</dbReference>
<keyword evidence="1" id="KW-0812">Transmembrane</keyword>
<feature type="transmembrane region" description="Helical" evidence="1">
    <location>
        <begin position="54"/>
        <end position="76"/>
    </location>
</feature>
<dbReference type="Gene3D" id="1.25.10.10">
    <property type="entry name" value="Leucine-rich Repeat Variant"/>
    <property type="match status" value="4"/>
</dbReference>
<dbReference type="InterPro" id="IPR011989">
    <property type="entry name" value="ARM-like"/>
</dbReference>
<dbReference type="KEGG" id="mfk:E2N92_08465"/>
<dbReference type="SUPFAM" id="SSF48371">
    <property type="entry name" value="ARM repeat"/>
    <property type="match status" value="1"/>
</dbReference>
<sequence>MIPRWTPPERRRDPFLPRGPHLHLMADVLRAVVVAALLVEIALLLFLLTGGALSVPFVLVAMLAGAALFGAAFLLLRRRPGEDPYRDLGSGDPRVRYLAATALGESGDAEAVGPLKEALTDPDEGVRWAALEALGKIGTPALPVLTGLLGAEDVDLRWGAAVALGEVGDAAAVGPLGEALGDPDRYVRTRAALALAAIGAASCDVLAGAAGSSDAGTRWAAALALGRIPSPACVPALRSLLADPNSEVRWKAAEALGAIGSDEAVAALVPLLADPDPEVKAGAVAALAGIGADAAAPVVEGLKVRDRWFGAVDVLREMGKAVAGPALRAALGRKSPWVRIGAAMVLAEEGEQAGVDVLFAALDDPDPDIRDAARQTLSAGLRREGAGEG</sequence>
<feature type="transmembrane region" description="Helical" evidence="1">
    <location>
        <begin position="28"/>
        <end position="48"/>
    </location>
</feature>
<organism evidence="2 3">
    <name type="scientific">Methanofollis formosanus</name>
    <dbReference type="NCBI Taxonomy" id="299308"/>
    <lineage>
        <taxon>Archaea</taxon>
        <taxon>Methanobacteriati</taxon>
        <taxon>Methanobacteriota</taxon>
        <taxon>Stenosarchaea group</taxon>
        <taxon>Methanomicrobia</taxon>
        <taxon>Methanomicrobiales</taxon>
        <taxon>Methanomicrobiaceae</taxon>
        <taxon>Methanofollis</taxon>
    </lineage>
</organism>
<dbReference type="PANTHER" id="PTHR12697">
    <property type="entry name" value="PBS LYASE HEAT-LIKE PROTEIN"/>
    <property type="match status" value="1"/>
</dbReference>
<dbReference type="PANTHER" id="PTHR12697:SF38">
    <property type="entry name" value="PBS LYASE HEAT DOMAIN PROTEIN REPEAT-CONTAINING PROTEIN"/>
    <property type="match status" value="1"/>
</dbReference>
<keyword evidence="1" id="KW-0472">Membrane</keyword>
<keyword evidence="3" id="KW-1185">Reference proteome</keyword>
<dbReference type="EMBL" id="CP037968">
    <property type="protein sequence ID" value="QYZ79459.1"/>
    <property type="molecule type" value="Genomic_DNA"/>
</dbReference>
<protein>
    <submittedName>
        <fullName evidence="2">HEAT repeat domain-containing protein</fullName>
    </submittedName>
</protein>
<dbReference type="InterPro" id="IPR004155">
    <property type="entry name" value="PBS_lyase_HEAT"/>
</dbReference>
<dbReference type="InterPro" id="IPR016024">
    <property type="entry name" value="ARM-type_fold"/>
</dbReference>
<evidence type="ECO:0000256" key="1">
    <source>
        <dbReference type="SAM" id="Phobius"/>
    </source>
</evidence>
<gene>
    <name evidence="2" type="ORF">E2N92_08465</name>
</gene>
<keyword evidence="1" id="KW-1133">Transmembrane helix</keyword>
<dbReference type="Pfam" id="PF13646">
    <property type="entry name" value="HEAT_2"/>
    <property type="match status" value="3"/>
</dbReference>
<evidence type="ECO:0000313" key="2">
    <source>
        <dbReference type="EMBL" id="QYZ79459.1"/>
    </source>
</evidence>
<reference evidence="2" key="1">
    <citation type="journal article" date="2005" name="Int. J. Syst. Evol. Microbiol.">
        <title>Methanofollis formosanus sp. nov., isolated from a fish pond.</title>
        <authorList>
            <person name="Wu S.Y."/>
            <person name="Chen S.C."/>
            <person name="Lai M.C."/>
        </authorList>
    </citation>
    <scope>NUCLEOTIDE SEQUENCE</scope>
    <source>
        <strain evidence="2">ML15</strain>
    </source>
</reference>
<dbReference type="Proteomes" id="UP000826709">
    <property type="component" value="Chromosome"/>
</dbReference>
<evidence type="ECO:0000313" key="3">
    <source>
        <dbReference type="Proteomes" id="UP000826709"/>
    </source>
</evidence>
<dbReference type="AlphaFoldDB" id="A0A8G1A117"/>
<proteinExistence type="predicted"/>
<name>A0A8G1A117_9EURY</name>
<accession>A0A8G1A117</accession>
<reference evidence="2" key="2">
    <citation type="submission" date="2019-03" db="EMBL/GenBank/DDBJ databases">
        <authorList>
            <person name="Chen S.-C."/>
            <person name="Wu S.-Y."/>
            <person name="Lai M.-C."/>
        </authorList>
    </citation>
    <scope>NUCLEOTIDE SEQUENCE</scope>
    <source>
        <strain evidence="2">ML15</strain>
    </source>
</reference>
<dbReference type="SMART" id="SM00567">
    <property type="entry name" value="EZ_HEAT"/>
    <property type="match status" value="9"/>
</dbReference>